<evidence type="ECO:0000256" key="2">
    <source>
        <dbReference type="ARBA" id="ARBA00022786"/>
    </source>
</evidence>
<feature type="compositionally biased region" description="Pro residues" evidence="3">
    <location>
        <begin position="939"/>
        <end position="957"/>
    </location>
</feature>
<reference evidence="4 5" key="1">
    <citation type="journal article" date="2022" name="bioRxiv">
        <title>Genomics of Preaxostyla Flagellates Illuminates Evolutionary Transitions and the Path Towards Mitochondrial Loss.</title>
        <authorList>
            <person name="Novak L.V.F."/>
            <person name="Treitli S.C."/>
            <person name="Pyrih J."/>
            <person name="Halakuc P."/>
            <person name="Pipaliya S.V."/>
            <person name="Vacek V."/>
            <person name="Brzon O."/>
            <person name="Soukal P."/>
            <person name="Eme L."/>
            <person name="Dacks J.B."/>
            <person name="Karnkowska A."/>
            <person name="Elias M."/>
            <person name="Hampl V."/>
        </authorList>
    </citation>
    <scope>NUCLEOTIDE SEQUENCE [LARGE SCALE GENOMIC DNA]</scope>
    <source>
        <strain evidence="4">NAU3</strain>
        <tissue evidence="4">Gut</tissue>
    </source>
</reference>
<comment type="caution">
    <text evidence="4">The sequence shown here is derived from an EMBL/GenBank/DDBJ whole genome shotgun (WGS) entry which is preliminary data.</text>
</comment>
<protein>
    <recommendedName>
        <fullName evidence="6">TATA-binding protein interacting (TIP20) domain-containing protein</fullName>
    </recommendedName>
</protein>
<proteinExistence type="predicted"/>
<keyword evidence="1" id="KW-0677">Repeat</keyword>
<evidence type="ECO:0000256" key="1">
    <source>
        <dbReference type="ARBA" id="ARBA00022737"/>
    </source>
</evidence>
<sequence length="1442" mass="160398">MLQHSAMFYHLEDFWTVTRNSSKIQVFFICWVDQVEEMSQSVNSIKPDKIINLLEDVDPDIAEQGFYNLQQLLAQPSPNFENKLERILTLVITKSYSVNRLGFLSQTFLKQLWALNIEKSEDIFNTQLSKALDTYIDLLNSADPEPRKNAYENILGVVQAAHPARSQIVVSKLFKPMIEKLKDPKCQEYCLDILAAFSARFGQELGKAISNLTKALLGAMEFEQSILKKKAVAALVQLSPSFTDEFLKTFMDQILPKIQKNGMNASGRLYFQLLVQICPEVGARIRTHSGEIIPVILANIPKFEDGKQPDELQYQALTALETFTQVCSTSELSKYLSQITKLSETVLLYDPVYDTDEEDEEEEEEEEDEEEYEEEEEDDDDDEEDDDDDAGDSSWRSRKNAATIVEMMLRNDHYTIDQFLKTPLPTVLIKKITTEHTNQTLQSILNTTRLMTQMLEEASEDTLAKFDQLGKKMMVSLTKRLKCKDRETRALIIGVLESLCVTLRKNKWATTKKAPANPIPSSIAWGYGLTAATFKLIIKPACQTLKSEKTPIPTLVNALIRLFTTACRSTNLNVLATLTSFVLTTLKPSFTHPDVSVVQRSFEAVGDYISILFFRPVTIPNSSSFLLSILDVCTKAIKPVMDAAAKSVLIYTQGLTVAAYVRTALTPDKNKTKGTVESILKLFDNESYRLPAIRGLGAILTNSTPETLPFTPDQFATVIQGLVLGLRRYTNKTLGASSLLGALSGAPVLYALNNKIDLSELIRATVPILDQRDESLSTLACLVLSVIVSTTKTAEVIPFDLMKSIDSYPSSSKLDEGLHIPLSIPFPCPHSAHVAAPLALSFTVKDGYTNLIRSLCATSKEHANRYSKHFISSINSNFYRTPAQFATAAEAHAYCIQYATDEIKVSVVEDILGFFSLAPLKVSSPAPKSTSPTSTPNGKPSPGPPAQPPAPTGPPVAGPFLAIPKPTHGTHSKTPPLASTHQLHRSASPAPFEQQPSIHKAYYSLLFFGFLSETTDLFDTSTVLGKIVAPRIGDAIRSNVLTGAIGPFVVDGAKCIGKLCIRKPNPTEAIQKMIGDDPRKEMLNMIAIAELLSNTGTDSRINMLERVRVAEETGMIGREETTQLKESALASNLDSLISLFISSLGKGEDEVRSIASESLGRLCHMNPTLIMPKMTDLYKKSTDTVFHRDVVSSFVQAVTINIPQTEAQRQSEQCQLFQSELAKILPTIFTSFQPSTDYLLQEEGLLLVRMVANAYPRLLQTVIRPFVPRILQSTDRDPTRITSNFGGRKVVNEKTERVRFTAFAAISKMAESLPTVFDDVVVEKVIDGVNDADMQDIQFLAFDALCVLSNVHNRTEAIIRMMDKIVTPILTIFKRRVPDNDVNELNNYRISCEACFDVIIALKAHIPHVGTNEFFQQIDAFFQEKSDLHESYIIYQKNHKVD</sequence>
<keyword evidence="5" id="KW-1185">Reference proteome</keyword>
<dbReference type="SUPFAM" id="SSF48371">
    <property type="entry name" value="ARM repeat"/>
    <property type="match status" value="2"/>
</dbReference>
<feature type="compositionally biased region" description="Low complexity" evidence="3">
    <location>
        <begin position="923"/>
        <end position="938"/>
    </location>
</feature>
<evidence type="ECO:0000313" key="4">
    <source>
        <dbReference type="EMBL" id="KAK2963156.1"/>
    </source>
</evidence>
<name>A0ABQ9YHK7_9EUKA</name>
<evidence type="ECO:0000256" key="3">
    <source>
        <dbReference type="SAM" id="MobiDB-lite"/>
    </source>
</evidence>
<feature type="compositionally biased region" description="Acidic residues" evidence="3">
    <location>
        <begin position="353"/>
        <end position="391"/>
    </location>
</feature>
<organism evidence="4 5">
    <name type="scientific">Blattamonas nauphoetae</name>
    <dbReference type="NCBI Taxonomy" id="2049346"/>
    <lineage>
        <taxon>Eukaryota</taxon>
        <taxon>Metamonada</taxon>
        <taxon>Preaxostyla</taxon>
        <taxon>Oxymonadida</taxon>
        <taxon>Blattamonas</taxon>
    </lineage>
</organism>
<dbReference type="Gene3D" id="1.25.10.10">
    <property type="entry name" value="Leucine-rich Repeat Variant"/>
    <property type="match status" value="2"/>
</dbReference>
<evidence type="ECO:0008006" key="6">
    <source>
        <dbReference type="Google" id="ProtNLM"/>
    </source>
</evidence>
<feature type="region of interest" description="Disordered" evidence="3">
    <location>
        <begin position="923"/>
        <end position="991"/>
    </location>
</feature>
<gene>
    <name evidence="4" type="ORF">BLNAU_1689</name>
</gene>
<dbReference type="InterPro" id="IPR039852">
    <property type="entry name" value="CAND1/CAND2"/>
</dbReference>
<evidence type="ECO:0000313" key="5">
    <source>
        <dbReference type="Proteomes" id="UP001281761"/>
    </source>
</evidence>
<dbReference type="InterPro" id="IPR016024">
    <property type="entry name" value="ARM-type_fold"/>
</dbReference>
<dbReference type="EMBL" id="JARBJD010000007">
    <property type="protein sequence ID" value="KAK2963156.1"/>
    <property type="molecule type" value="Genomic_DNA"/>
</dbReference>
<keyword evidence="2" id="KW-0833">Ubl conjugation pathway</keyword>
<dbReference type="PANTHER" id="PTHR12696">
    <property type="entry name" value="TIP120"/>
    <property type="match status" value="1"/>
</dbReference>
<dbReference type="InterPro" id="IPR011989">
    <property type="entry name" value="ARM-like"/>
</dbReference>
<feature type="region of interest" description="Disordered" evidence="3">
    <location>
        <begin position="350"/>
        <end position="397"/>
    </location>
</feature>
<dbReference type="Proteomes" id="UP001281761">
    <property type="component" value="Unassembled WGS sequence"/>
</dbReference>
<accession>A0ABQ9YHK7</accession>